<evidence type="ECO:0000256" key="1">
    <source>
        <dbReference type="ARBA" id="ARBA00006068"/>
    </source>
</evidence>
<reference evidence="5 6" key="1">
    <citation type="submission" date="2014-03" db="EMBL/GenBank/DDBJ databases">
        <title>Genomics of Bifidobacteria.</title>
        <authorList>
            <person name="Ventura M."/>
            <person name="Milani C."/>
            <person name="Lugli G.A."/>
        </authorList>
    </citation>
    <scope>NUCLEOTIDE SEQUENCE [LARGE SCALE GENOMIC DNA]</scope>
    <source>
        <strain evidence="5 6">LMG 11591</strain>
    </source>
</reference>
<name>A0A087BCI2_9BIFI</name>
<comment type="caution">
    <text evidence="5">The sequence shown here is derived from an EMBL/GenBank/DDBJ whole genome shotgun (WGS) entry which is preliminary data.</text>
</comment>
<keyword evidence="6" id="KW-1185">Reference proteome</keyword>
<keyword evidence="3" id="KW-0472">Membrane</keyword>
<evidence type="ECO:0000313" key="5">
    <source>
        <dbReference type="EMBL" id="KFI68732.1"/>
    </source>
</evidence>
<feature type="domain" description="Cell envelope-related transcriptional attenuator" evidence="4">
    <location>
        <begin position="140"/>
        <end position="303"/>
    </location>
</feature>
<organism evidence="5 6">
    <name type="scientific">Bifidobacterium magnum</name>
    <dbReference type="NCBI Taxonomy" id="1692"/>
    <lineage>
        <taxon>Bacteria</taxon>
        <taxon>Bacillati</taxon>
        <taxon>Actinomycetota</taxon>
        <taxon>Actinomycetes</taxon>
        <taxon>Bifidobacteriales</taxon>
        <taxon>Bifidobacteriaceae</taxon>
        <taxon>Bifidobacterium</taxon>
    </lineage>
</organism>
<dbReference type="EMBL" id="JGZB01000003">
    <property type="protein sequence ID" value="KFI68732.1"/>
    <property type="molecule type" value="Genomic_DNA"/>
</dbReference>
<dbReference type="Pfam" id="PF03816">
    <property type="entry name" value="LytR_cpsA_psr"/>
    <property type="match status" value="1"/>
</dbReference>
<sequence length="491" mass="52966">MLSAPQFGVIYAHKKEGKSLAAHKHTRDANPNLNGSAKTPPQHTGRPYVISHHVRTVVACIVIAALVFAASAAAAVWINFDSAIRTRSVDFLEQNGEQEEVIDPNAGKPITFVVIGQDTRDGGNASLSGGTEADMGDHQADTTMVVQISADRSYVNLVSIPRDSLVDVPSCHTSNGTIPAQQGVMFNSIFSTAYREGGNLSSAASCTVQAVNSLTGLHIKNFIVVDFQGLYKMINALGGVDICIPTDLSDTYTELTLKKGMHHLNGLQATQYARMRHGEGTDGSDIMRTTRQQYLVKAIFKEALKKNLLTQSSQLYQLALAAIESLNISSGMANTSALVGLAMSLVHLKVDHIYAQTVPITVAPYDPNRVVWTQAADEVWQKFKEDKPLYGSASEGHKTQDEHKPEATQKPTEEPKASEEAAKPEESQEPQDTGTLDPKTGLLVMKDGTLIDPNTGGIVDPDTGAIKDPTTEQYIGTADRYINYTVCGVTE</sequence>
<feature type="region of interest" description="Disordered" evidence="2">
    <location>
        <begin position="18"/>
        <end position="45"/>
    </location>
</feature>
<dbReference type="Gene3D" id="3.40.630.190">
    <property type="entry name" value="LCP protein"/>
    <property type="match status" value="1"/>
</dbReference>
<dbReference type="PANTHER" id="PTHR33392:SF6">
    <property type="entry name" value="POLYISOPRENYL-TEICHOIC ACID--PEPTIDOGLYCAN TEICHOIC ACID TRANSFERASE TAGU"/>
    <property type="match status" value="1"/>
</dbReference>
<feature type="compositionally biased region" description="Polar residues" evidence="2">
    <location>
        <begin position="29"/>
        <end position="42"/>
    </location>
</feature>
<dbReference type="AlphaFoldDB" id="A0A087BCI2"/>
<keyword evidence="3" id="KW-1133">Transmembrane helix</keyword>
<dbReference type="STRING" id="1692.BMAGN_0602"/>
<dbReference type="Proteomes" id="UP000029052">
    <property type="component" value="Unassembled WGS sequence"/>
</dbReference>
<gene>
    <name evidence="5" type="ORF">BMAGN_0602</name>
</gene>
<evidence type="ECO:0000256" key="2">
    <source>
        <dbReference type="SAM" id="MobiDB-lite"/>
    </source>
</evidence>
<feature type="region of interest" description="Disordered" evidence="2">
    <location>
        <begin position="389"/>
        <end position="440"/>
    </location>
</feature>
<proteinExistence type="inferred from homology"/>
<feature type="compositionally biased region" description="Basic and acidic residues" evidence="2">
    <location>
        <begin position="395"/>
        <end position="426"/>
    </location>
</feature>
<feature type="transmembrane region" description="Helical" evidence="3">
    <location>
        <begin position="56"/>
        <end position="78"/>
    </location>
</feature>
<evidence type="ECO:0000256" key="3">
    <source>
        <dbReference type="SAM" id="Phobius"/>
    </source>
</evidence>
<dbReference type="InterPro" id="IPR004474">
    <property type="entry name" value="LytR_CpsA_psr"/>
</dbReference>
<accession>A0A087BCI2</accession>
<evidence type="ECO:0000313" key="6">
    <source>
        <dbReference type="Proteomes" id="UP000029052"/>
    </source>
</evidence>
<protein>
    <submittedName>
        <fullName evidence="5">Cell envelope-related transcriptional attenuator</fullName>
    </submittedName>
</protein>
<keyword evidence="3" id="KW-0812">Transmembrane</keyword>
<comment type="similarity">
    <text evidence="1">Belongs to the LytR/CpsA/Psr (LCP) family.</text>
</comment>
<dbReference type="eggNOG" id="COG1316">
    <property type="taxonomic scope" value="Bacteria"/>
</dbReference>
<dbReference type="NCBIfam" id="TIGR00350">
    <property type="entry name" value="lytR_cpsA_psr"/>
    <property type="match status" value="1"/>
</dbReference>
<evidence type="ECO:0000259" key="4">
    <source>
        <dbReference type="Pfam" id="PF03816"/>
    </source>
</evidence>
<dbReference type="PANTHER" id="PTHR33392">
    <property type="entry name" value="POLYISOPRENYL-TEICHOIC ACID--PEPTIDOGLYCAN TEICHOIC ACID TRANSFERASE TAGU"/>
    <property type="match status" value="1"/>
</dbReference>
<dbReference type="InterPro" id="IPR050922">
    <property type="entry name" value="LytR/CpsA/Psr_CW_biosynth"/>
</dbReference>